<evidence type="ECO:0000313" key="3">
    <source>
        <dbReference type="EMBL" id="EFA89266.1"/>
    </source>
</evidence>
<organism evidence="3 4">
    <name type="scientific">Peptoniphilus lacrimalis 315-B</name>
    <dbReference type="NCBI Taxonomy" id="596330"/>
    <lineage>
        <taxon>Bacteria</taxon>
        <taxon>Bacillati</taxon>
        <taxon>Bacillota</taxon>
        <taxon>Tissierellia</taxon>
        <taxon>Tissierellales</taxon>
        <taxon>Peptoniphilaceae</taxon>
        <taxon>Peptoniphilus</taxon>
    </lineage>
</organism>
<accession>D1VW00</accession>
<feature type="transmembrane region" description="Helical" evidence="1">
    <location>
        <begin position="27"/>
        <end position="60"/>
    </location>
</feature>
<comment type="caution">
    <text evidence="3">The sequence shown here is derived from an EMBL/GenBank/DDBJ whole genome shotgun (WGS) entry which is preliminary data.</text>
</comment>
<name>D1VW00_9FIRM</name>
<dbReference type="eggNOG" id="COG3290">
    <property type="taxonomic scope" value="Bacteria"/>
</dbReference>
<dbReference type="InterPro" id="IPR032834">
    <property type="entry name" value="NatK-like_C"/>
</dbReference>
<keyword evidence="1" id="KW-0812">Transmembrane</keyword>
<proteinExistence type="predicted"/>
<dbReference type="SUPFAM" id="SSF55874">
    <property type="entry name" value="ATPase domain of HSP90 chaperone/DNA topoisomerase II/histidine kinase"/>
    <property type="match status" value="1"/>
</dbReference>
<dbReference type="PANTHER" id="PTHR40448:SF1">
    <property type="entry name" value="TWO-COMPONENT SENSOR HISTIDINE KINASE"/>
    <property type="match status" value="1"/>
</dbReference>
<keyword evidence="1" id="KW-1133">Transmembrane helix</keyword>
<dbReference type="Pfam" id="PF14501">
    <property type="entry name" value="HATPase_c_5"/>
    <property type="match status" value="1"/>
</dbReference>
<dbReference type="Proteomes" id="UP000005711">
    <property type="component" value="Unassembled WGS sequence"/>
</dbReference>
<evidence type="ECO:0000256" key="1">
    <source>
        <dbReference type="SAM" id="Phobius"/>
    </source>
</evidence>
<dbReference type="PANTHER" id="PTHR40448">
    <property type="entry name" value="TWO-COMPONENT SENSOR HISTIDINE KINASE"/>
    <property type="match status" value="1"/>
</dbReference>
<protein>
    <submittedName>
        <fullName evidence="3">Accessory protein regulator protein C family protein</fullName>
    </submittedName>
</protein>
<dbReference type="AlphaFoldDB" id="D1VW00"/>
<gene>
    <name evidence="3" type="ORF">HMPREF0628_0965</name>
</gene>
<dbReference type="InterPro" id="IPR036890">
    <property type="entry name" value="HATPase_C_sf"/>
</dbReference>
<feature type="transmembrane region" description="Helical" evidence="1">
    <location>
        <begin position="72"/>
        <end position="93"/>
    </location>
</feature>
<feature type="domain" description="Sensor histidine kinase NatK-like C-terminal" evidence="2">
    <location>
        <begin position="311"/>
        <end position="407"/>
    </location>
</feature>
<keyword evidence="4" id="KW-1185">Reference proteome</keyword>
<dbReference type="GO" id="GO:0042802">
    <property type="term" value="F:identical protein binding"/>
    <property type="evidence" value="ECO:0007669"/>
    <property type="project" value="TreeGrafter"/>
</dbReference>
<evidence type="ECO:0000313" key="4">
    <source>
        <dbReference type="Proteomes" id="UP000005711"/>
    </source>
</evidence>
<reference evidence="3 4" key="1">
    <citation type="submission" date="2009-12" db="EMBL/GenBank/DDBJ databases">
        <title>Genome Sequence of Peptoniphilus lacrimalis 315-B.</title>
        <authorList>
            <person name="Durkin A.S."/>
            <person name="Madupu R."/>
            <person name="Torralba M."/>
            <person name="Methe B."/>
            <person name="Sutton G."/>
            <person name="Strausberg R.L."/>
            <person name="Nelson K.E."/>
        </authorList>
    </citation>
    <scope>NUCLEOTIDE SEQUENCE [LARGE SCALE GENOMIC DNA]</scope>
    <source>
        <strain evidence="3 4">315-B</strain>
    </source>
</reference>
<keyword evidence="1" id="KW-0472">Membrane</keyword>
<feature type="transmembrane region" description="Helical" evidence="1">
    <location>
        <begin position="130"/>
        <end position="147"/>
    </location>
</feature>
<evidence type="ECO:0000259" key="2">
    <source>
        <dbReference type="Pfam" id="PF14501"/>
    </source>
</evidence>
<feature type="transmembrane region" description="Helical" evidence="1">
    <location>
        <begin position="99"/>
        <end position="118"/>
    </location>
</feature>
<dbReference type="EMBL" id="ADDO01000069">
    <property type="protein sequence ID" value="EFA89266.1"/>
    <property type="molecule type" value="Genomic_DNA"/>
</dbReference>
<feature type="transmembrane region" description="Helical" evidence="1">
    <location>
        <begin position="167"/>
        <end position="189"/>
    </location>
</feature>
<dbReference type="Gene3D" id="3.30.565.10">
    <property type="entry name" value="Histidine kinase-like ATPase, C-terminal domain"/>
    <property type="match status" value="1"/>
</dbReference>
<sequence length="408" mass="47814">MNNFTTYLFFLLINSFFLIIKDSKLKYLFLLFSLVIFNIISYKCLKIALILSAIILFFCSLKMKKLKYVSSAILFSIILSFISYYIGNFIVFLKKIESTKIAFTLIDLFIICPSGILYKKYQGKLMSLNLILPIFLDMFFIFIYFYSIRSRCNSPLFIAEYSFKNDIFAIFFICIFSIPFIIIGNILGYNIENKKIKNKENKLISTYYKDLDKTNQKLRKNQHDIKNIFLSLSGLIEKDDIYSLKKYFRENFKAYYDKILVDEDYISELSKINLPLLRGLIYEKISLAKSLNLDIFLRIPVRIEEVKIDELDLVKLLGILLDNAIEEVKTHSNSYIIIDILKTNKATTFAVENSITKEKVDVENLLSTKGENRGFGLLNLREIINSYDNIDFKTYSKDFKFVQIISIR</sequence>